<protein>
    <recommendedName>
        <fullName evidence="4">Ribosome assembly protein 3</fullName>
    </recommendedName>
</protein>
<dbReference type="PANTHER" id="PTHR28127:SF1">
    <property type="entry name" value="RIBOSOME ASSEMBLY PROTEIN 3"/>
    <property type="match status" value="1"/>
</dbReference>
<sequence length="147" mass="15677">MAPPANTTAASKPRRHKKRKSRTQVSDDSSSSSSSSDSDSSHSAAAAKPSKKAKTSKTSLPQARAQEQQQQLLPQPQPKADPTTTAFTSFMLQTSTLEFADDLDLVRAADDFKGGESIEMLVCALKQGTGCFSADEMRRVVGSGVEK</sequence>
<dbReference type="EMBL" id="JBFCZG010000011">
    <property type="protein sequence ID" value="KAL3417109.1"/>
    <property type="molecule type" value="Genomic_DNA"/>
</dbReference>
<dbReference type="Pfam" id="PF14615">
    <property type="entry name" value="Rsa3"/>
    <property type="match status" value="1"/>
</dbReference>
<evidence type="ECO:0000259" key="9">
    <source>
        <dbReference type="Pfam" id="PF14615"/>
    </source>
</evidence>
<gene>
    <name evidence="10" type="ORF">PVAG01_11109</name>
</gene>
<feature type="compositionally biased region" description="Low complexity" evidence="8">
    <location>
        <begin position="26"/>
        <end position="48"/>
    </location>
</feature>
<keyword evidence="11" id="KW-1185">Reference proteome</keyword>
<proteinExistence type="inferred from homology"/>
<feature type="domain" description="Ribosome-assembly protein 3 C-terminal" evidence="9">
    <location>
        <begin position="87"/>
        <end position="133"/>
    </location>
</feature>
<evidence type="ECO:0000256" key="7">
    <source>
        <dbReference type="ARBA" id="ARBA00023274"/>
    </source>
</evidence>
<dbReference type="InterPro" id="IPR051898">
    <property type="entry name" value="Ribosome_Assembly_3"/>
</dbReference>
<evidence type="ECO:0000313" key="11">
    <source>
        <dbReference type="Proteomes" id="UP001629113"/>
    </source>
</evidence>
<evidence type="ECO:0000256" key="8">
    <source>
        <dbReference type="SAM" id="MobiDB-lite"/>
    </source>
</evidence>
<comment type="function">
    <text evidence="1">Required for efficient biogenesis of the 60S ribosomal subunit.</text>
</comment>
<evidence type="ECO:0000256" key="6">
    <source>
        <dbReference type="ARBA" id="ARBA00023242"/>
    </source>
</evidence>
<keyword evidence="6" id="KW-0539">Nucleus</keyword>
<feature type="compositionally biased region" description="Low complexity" evidence="8">
    <location>
        <begin position="56"/>
        <end position="82"/>
    </location>
</feature>
<feature type="compositionally biased region" description="Polar residues" evidence="8">
    <location>
        <begin position="1"/>
        <end position="10"/>
    </location>
</feature>
<evidence type="ECO:0000256" key="4">
    <source>
        <dbReference type="ARBA" id="ARBA00015339"/>
    </source>
</evidence>
<evidence type="ECO:0000256" key="2">
    <source>
        <dbReference type="ARBA" id="ARBA00004604"/>
    </source>
</evidence>
<name>A0ABR4P1C6_9HELO</name>
<dbReference type="InterPro" id="IPR028217">
    <property type="entry name" value="Rsa3_C"/>
</dbReference>
<keyword evidence="5" id="KW-0690">Ribosome biogenesis</keyword>
<comment type="caution">
    <text evidence="10">The sequence shown here is derived from an EMBL/GenBank/DDBJ whole genome shotgun (WGS) entry which is preliminary data.</text>
</comment>
<evidence type="ECO:0000256" key="3">
    <source>
        <dbReference type="ARBA" id="ARBA00006256"/>
    </source>
</evidence>
<dbReference type="Proteomes" id="UP001629113">
    <property type="component" value="Unassembled WGS sequence"/>
</dbReference>
<evidence type="ECO:0000256" key="1">
    <source>
        <dbReference type="ARBA" id="ARBA00003035"/>
    </source>
</evidence>
<organism evidence="10 11">
    <name type="scientific">Phlyctema vagabunda</name>
    <dbReference type="NCBI Taxonomy" id="108571"/>
    <lineage>
        <taxon>Eukaryota</taxon>
        <taxon>Fungi</taxon>
        <taxon>Dikarya</taxon>
        <taxon>Ascomycota</taxon>
        <taxon>Pezizomycotina</taxon>
        <taxon>Leotiomycetes</taxon>
        <taxon>Helotiales</taxon>
        <taxon>Dermateaceae</taxon>
        <taxon>Phlyctema</taxon>
    </lineage>
</organism>
<comment type="subcellular location">
    <subcellularLocation>
        <location evidence="2">Nucleus</location>
        <location evidence="2">Nucleolus</location>
    </subcellularLocation>
</comment>
<dbReference type="PANTHER" id="PTHR28127">
    <property type="entry name" value="RIBOSOME ASSEMBLY PROTEIN 3"/>
    <property type="match status" value="1"/>
</dbReference>
<accession>A0ABR4P1C6</accession>
<feature type="region of interest" description="Disordered" evidence="8">
    <location>
        <begin position="1"/>
        <end position="85"/>
    </location>
</feature>
<evidence type="ECO:0000313" key="10">
    <source>
        <dbReference type="EMBL" id="KAL3417109.1"/>
    </source>
</evidence>
<comment type="similarity">
    <text evidence="3">Belongs to the RSA3 family.</text>
</comment>
<evidence type="ECO:0000256" key="5">
    <source>
        <dbReference type="ARBA" id="ARBA00022517"/>
    </source>
</evidence>
<feature type="compositionally biased region" description="Basic residues" evidence="8">
    <location>
        <begin position="12"/>
        <end position="22"/>
    </location>
</feature>
<reference evidence="10 11" key="1">
    <citation type="submission" date="2024-06" db="EMBL/GenBank/DDBJ databases">
        <title>Complete genome of Phlyctema vagabunda strain 19-DSS-EL-015.</title>
        <authorList>
            <person name="Fiorenzani C."/>
        </authorList>
    </citation>
    <scope>NUCLEOTIDE SEQUENCE [LARGE SCALE GENOMIC DNA]</scope>
    <source>
        <strain evidence="10 11">19-DSS-EL-015</strain>
    </source>
</reference>
<keyword evidence="7" id="KW-0687">Ribonucleoprotein</keyword>